<dbReference type="InterPro" id="IPR036250">
    <property type="entry name" value="AcylCo_DH-like_C"/>
</dbReference>
<dbReference type="Pfam" id="PF02770">
    <property type="entry name" value="Acyl-CoA_dh_M"/>
    <property type="match status" value="1"/>
</dbReference>
<dbReference type="InterPro" id="IPR037069">
    <property type="entry name" value="AcylCoA_DH/ox_N_sf"/>
</dbReference>
<dbReference type="InterPro" id="IPR009075">
    <property type="entry name" value="AcylCo_DH/oxidase_C"/>
</dbReference>
<dbReference type="InterPro" id="IPR009100">
    <property type="entry name" value="AcylCoA_DH/oxidase_NM_dom_sf"/>
</dbReference>
<sequence>MQRRLSDEDREFQARMREIMTTKVPQEVRDKVRLGRLLGKDDIRAAHRALHAEGVAVPSWPEEYGGCGWTPLQKAIWNTEMQLAYVPPPLAFNAGMIGPVIAQFGSKELKDRFLPPTASLDIWWAQGFSEPDAGSDLAGLRTTAVRDGDDYVINGQKTWTTLGQYADWIFVLARTDPDARKQAGISMFLVEMSTPGVELRPIVLVDGHHEVNEVFFTDVRVPADQMVGEENSGWSQAKFLLGNERVGVAPVWAIKRRLADLKAHAATVATVDGTVLEDPLVAARIAELEADIMALELTVLRVAANSKDGRPDPASSILKLRGSELEQAVFSLGVDVAGAMASAWEPADEFVPPADGSDEVGGIPEWATHAMPYYLNFRKASIYGGSNEVQRQIIATGILGLRG</sequence>
<dbReference type="PANTHER" id="PTHR43292">
    <property type="entry name" value="ACYL-COA DEHYDROGENASE"/>
    <property type="match status" value="1"/>
</dbReference>
<evidence type="ECO:0000256" key="6">
    <source>
        <dbReference type="RuleBase" id="RU362125"/>
    </source>
</evidence>
<feature type="domain" description="Acyl-CoA oxidase/dehydrogenase middle" evidence="8">
    <location>
        <begin position="125"/>
        <end position="219"/>
    </location>
</feature>
<evidence type="ECO:0000256" key="5">
    <source>
        <dbReference type="ARBA" id="ARBA00023002"/>
    </source>
</evidence>
<dbReference type="EMBL" id="JAVDYG010000001">
    <property type="protein sequence ID" value="MDR7362267.1"/>
    <property type="molecule type" value="Genomic_DNA"/>
</dbReference>
<dbReference type="Proteomes" id="UP001183648">
    <property type="component" value="Unassembled WGS sequence"/>
</dbReference>
<dbReference type="Pfam" id="PF02771">
    <property type="entry name" value="Acyl-CoA_dh_N"/>
    <property type="match status" value="1"/>
</dbReference>
<reference evidence="10 11" key="1">
    <citation type="submission" date="2023-07" db="EMBL/GenBank/DDBJ databases">
        <title>Sequencing the genomes of 1000 actinobacteria strains.</title>
        <authorList>
            <person name="Klenk H.-P."/>
        </authorList>
    </citation>
    <scope>NUCLEOTIDE SEQUENCE [LARGE SCALE GENOMIC DNA]</scope>
    <source>
        <strain evidence="10 11">DSM 19426</strain>
    </source>
</reference>
<keyword evidence="3 6" id="KW-0285">Flavoprotein</keyword>
<dbReference type="Gene3D" id="1.10.540.10">
    <property type="entry name" value="Acyl-CoA dehydrogenase/oxidase, N-terminal domain"/>
    <property type="match status" value="1"/>
</dbReference>
<keyword evidence="5 6" id="KW-0560">Oxidoreductase</keyword>
<dbReference type="RefSeq" id="WP_310301525.1">
    <property type="nucleotide sequence ID" value="NZ_BAAAPS010000008.1"/>
</dbReference>
<keyword evidence="11" id="KW-1185">Reference proteome</keyword>
<accession>A0ABU2BUG0</accession>
<comment type="similarity">
    <text evidence="2 6">Belongs to the acyl-CoA dehydrogenase family.</text>
</comment>
<dbReference type="InterPro" id="IPR006091">
    <property type="entry name" value="Acyl-CoA_Oxase/DH_mid-dom"/>
</dbReference>
<dbReference type="InterPro" id="IPR052161">
    <property type="entry name" value="Mycobact_Acyl-CoA_DH"/>
</dbReference>
<dbReference type="InterPro" id="IPR013786">
    <property type="entry name" value="AcylCoA_DH/ox_N"/>
</dbReference>
<evidence type="ECO:0000259" key="9">
    <source>
        <dbReference type="Pfam" id="PF02771"/>
    </source>
</evidence>
<evidence type="ECO:0000256" key="4">
    <source>
        <dbReference type="ARBA" id="ARBA00022827"/>
    </source>
</evidence>
<proteinExistence type="inferred from homology"/>
<comment type="caution">
    <text evidence="10">The sequence shown here is derived from an EMBL/GenBank/DDBJ whole genome shotgun (WGS) entry which is preliminary data.</text>
</comment>
<evidence type="ECO:0000259" key="7">
    <source>
        <dbReference type="Pfam" id="PF00441"/>
    </source>
</evidence>
<evidence type="ECO:0000256" key="1">
    <source>
        <dbReference type="ARBA" id="ARBA00001974"/>
    </source>
</evidence>
<evidence type="ECO:0000256" key="3">
    <source>
        <dbReference type="ARBA" id="ARBA00022630"/>
    </source>
</evidence>
<dbReference type="Gene3D" id="1.20.140.10">
    <property type="entry name" value="Butyryl-CoA Dehydrogenase, subunit A, domain 3"/>
    <property type="match status" value="1"/>
</dbReference>
<feature type="domain" description="Acyl-CoA dehydrogenase/oxidase N-terminal" evidence="9">
    <location>
        <begin position="6"/>
        <end position="119"/>
    </location>
</feature>
<organism evidence="10 11">
    <name type="scientific">Nocardioides marmoribigeumensis</name>
    <dbReference type="NCBI Taxonomy" id="433649"/>
    <lineage>
        <taxon>Bacteria</taxon>
        <taxon>Bacillati</taxon>
        <taxon>Actinomycetota</taxon>
        <taxon>Actinomycetes</taxon>
        <taxon>Propionibacteriales</taxon>
        <taxon>Nocardioidaceae</taxon>
        <taxon>Nocardioides</taxon>
    </lineage>
</organism>
<evidence type="ECO:0000313" key="10">
    <source>
        <dbReference type="EMBL" id="MDR7362267.1"/>
    </source>
</evidence>
<evidence type="ECO:0000256" key="2">
    <source>
        <dbReference type="ARBA" id="ARBA00009347"/>
    </source>
</evidence>
<evidence type="ECO:0000313" key="11">
    <source>
        <dbReference type="Proteomes" id="UP001183648"/>
    </source>
</evidence>
<dbReference type="Gene3D" id="2.40.110.10">
    <property type="entry name" value="Butyryl-CoA Dehydrogenase, subunit A, domain 2"/>
    <property type="match status" value="1"/>
</dbReference>
<evidence type="ECO:0000259" key="8">
    <source>
        <dbReference type="Pfam" id="PF02770"/>
    </source>
</evidence>
<gene>
    <name evidence="10" type="ORF">J2S63_001820</name>
</gene>
<dbReference type="SUPFAM" id="SSF47203">
    <property type="entry name" value="Acyl-CoA dehydrogenase C-terminal domain-like"/>
    <property type="match status" value="1"/>
</dbReference>
<protein>
    <submittedName>
        <fullName evidence="10">Alkylation response protein AidB-like acyl-CoA dehydrogenase</fullName>
    </submittedName>
</protein>
<dbReference type="Pfam" id="PF00441">
    <property type="entry name" value="Acyl-CoA_dh_1"/>
    <property type="match status" value="1"/>
</dbReference>
<dbReference type="InterPro" id="IPR046373">
    <property type="entry name" value="Acyl-CoA_Oxase/DH_mid-dom_sf"/>
</dbReference>
<feature type="domain" description="Acyl-CoA dehydrogenase/oxidase C-terminal" evidence="7">
    <location>
        <begin position="231"/>
        <end position="398"/>
    </location>
</feature>
<comment type="cofactor">
    <cofactor evidence="1 6">
        <name>FAD</name>
        <dbReference type="ChEBI" id="CHEBI:57692"/>
    </cofactor>
</comment>
<dbReference type="SUPFAM" id="SSF56645">
    <property type="entry name" value="Acyl-CoA dehydrogenase NM domain-like"/>
    <property type="match status" value="1"/>
</dbReference>
<keyword evidence="4 6" id="KW-0274">FAD</keyword>
<dbReference type="PANTHER" id="PTHR43292:SF3">
    <property type="entry name" value="ACYL-COA DEHYDROGENASE FADE29"/>
    <property type="match status" value="1"/>
</dbReference>
<name>A0ABU2BUG0_9ACTN</name>